<keyword evidence="3" id="KW-0949">S-adenosyl-L-methionine</keyword>
<evidence type="ECO:0000256" key="1">
    <source>
        <dbReference type="ARBA" id="ARBA00022603"/>
    </source>
</evidence>
<evidence type="ECO:0000313" key="5">
    <source>
        <dbReference type="Proteomes" id="UP000316096"/>
    </source>
</evidence>
<dbReference type="InterPro" id="IPR029063">
    <property type="entry name" value="SAM-dependent_MTases_sf"/>
</dbReference>
<reference evidence="4 5" key="1">
    <citation type="submission" date="2019-06" db="EMBL/GenBank/DDBJ databases">
        <title>Sequencing the genomes of 1000 actinobacteria strains.</title>
        <authorList>
            <person name="Klenk H.-P."/>
        </authorList>
    </citation>
    <scope>NUCLEOTIDE SEQUENCE [LARGE SCALE GENOMIC DNA]</scope>
    <source>
        <strain evidence="4 5">DSM 102200</strain>
    </source>
</reference>
<name>A0A543CPX9_9ACTN</name>
<keyword evidence="1 4" id="KW-0489">Methyltransferase</keyword>
<organism evidence="4 5">
    <name type="scientific">Actinoallomurus bryophytorum</name>
    <dbReference type="NCBI Taxonomy" id="1490222"/>
    <lineage>
        <taxon>Bacteria</taxon>
        <taxon>Bacillati</taxon>
        <taxon>Actinomycetota</taxon>
        <taxon>Actinomycetes</taxon>
        <taxon>Streptosporangiales</taxon>
        <taxon>Thermomonosporaceae</taxon>
        <taxon>Actinoallomurus</taxon>
    </lineage>
</organism>
<dbReference type="PANTHER" id="PTHR43464">
    <property type="entry name" value="METHYLTRANSFERASE"/>
    <property type="match status" value="1"/>
</dbReference>
<dbReference type="GO" id="GO:0032259">
    <property type="term" value="P:methylation"/>
    <property type="evidence" value="ECO:0007669"/>
    <property type="project" value="UniProtKB-KW"/>
</dbReference>
<gene>
    <name evidence="4" type="ORF">FB559_4811</name>
</gene>
<evidence type="ECO:0000313" key="4">
    <source>
        <dbReference type="EMBL" id="TQL99155.1"/>
    </source>
</evidence>
<sequence length="286" mass="31344">MIDGSQEILAGDRFAFGSNWRAFVELVDEERINAAIASLSGPLDTTDLSGRTFLDAGCGSGLFSLAANRMGARVRSFDYDPESVAATLELRRRFGDGGEWTVGQGSILDEETVAALGRFDIVYSWGVLHHTGDLWRATDIAARLVAPGGLLYISIYNDQGLESRMWRRVKHRYNKSGALARRLLVLGSAAYLHRRRPLASLIGLVRGTGPVLSRPPRARGMSARHDLVDWVGGYPFEVAKPEEVFAFMHERGFELRHLKTCAGGIGCNEYVLERVSGRPHVSGGPA</sequence>
<dbReference type="Gene3D" id="3.40.50.150">
    <property type="entry name" value="Vaccinia Virus protein VP39"/>
    <property type="match status" value="1"/>
</dbReference>
<dbReference type="SUPFAM" id="SSF53335">
    <property type="entry name" value="S-adenosyl-L-methionine-dependent methyltransferases"/>
    <property type="match status" value="1"/>
</dbReference>
<proteinExistence type="predicted"/>
<dbReference type="AlphaFoldDB" id="A0A543CPX9"/>
<dbReference type="Proteomes" id="UP000316096">
    <property type="component" value="Unassembled WGS sequence"/>
</dbReference>
<dbReference type="EMBL" id="VFOZ01000001">
    <property type="protein sequence ID" value="TQL99155.1"/>
    <property type="molecule type" value="Genomic_DNA"/>
</dbReference>
<dbReference type="CDD" id="cd02440">
    <property type="entry name" value="AdoMet_MTases"/>
    <property type="match status" value="1"/>
</dbReference>
<comment type="caution">
    <text evidence="4">The sequence shown here is derived from an EMBL/GenBank/DDBJ whole genome shotgun (WGS) entry which is preliminary data.</text>
</comment>
<dbReference type="GO" id="GO:0008168">
    <property type="term" value="F:methyltransferase activity"/>
    <property type="evidence" value="ECO:0007669"/>
    <property type="project" value="UniProtKB-KW"/>
</dbReference>
<evidence type="ECO:0000256" key="3">
    <source>
        <dbReference type="ARBA" id="ARBA00022691"/>
    </source>
</evidence>
<accession>A0A543CPX9</accession>
<dbReference type="RefSeq" id="WP_141957743.1">
    <property type="nucleotide sequence ID" value="NZ_VFOZ01000001.1"/>
</dbReference>
<keyword evidence="2 4" id="KW-0808">Transferase</keyword>
<dbReference type="PANTHER" id="PTHR43464:SF19">
    <property type="entry name" value="UBIQUINONE BIOSYNTHESIS O-METHYLTRANSFERASE, MITOCHONDRIAL"/>
    <property type="match status" value="1"/>
</dbReference>
<evidence type="ECO:0000256" key="2">
    <source>
        <dbReference type="ARBA" id="ARBA00022679"/>
    </source>
</evidence>
<keyword evidence="4" id="KW-0830">Ubiquinone</keyword>
<keyword evidence="5" id="KW-1185">Reference proteome</keyword>
<dbReference type="OrthoDB" id="3206826at2"/>
<protein>
    <submittedName>
        <fullName evidence="4">2-polyprenyl-6-hydroxyphenyl methylase/3-demethylubiquinone-9 3-methyltransferase</fullName>
    </submittedName>
</protein>
<dbReference type="Pfam" id="PF13489">
    <property type="entry name" value="Methyltransf_23"/>
    <property type="match status" value="1"/>
</dbReference>